<accession>A0A653DMJ8</accession>
<name>A0A653DMJ8_CALMS</name>
<proteinExistence type="predicted"/>
<dbReference type="EMBL" id="CAACVG010012921">
    <property type="protein sequence ID" value="VEN61057.1"/>
    <property type="molecule type" value="Genomic_DNA"/>
</dbReference>
<gene>
    <name evidence="3" type="ORF">CALMAC_LOCUS18567</name>
</gene>
<evidence type="ECO:0000256" key="1">
    <source>
        <dbReference type="SAM" id="MobiDB-lite"/>
    </source>
</evidence>
<feature type="transmembrane region" description="Helical" evidence="2">
    <location>
        <begin position="12"/>
        <end position="38"/>
    </location>
</feature>
<keyword evidence="2" id="KW-0472">Membrane</keyword>
<organism evidence="3 4">
    <name type="scientific">Callosobruchus maculatus</name>
    <name type="common">Southern cowpea weevil</name>
    <name type="synonym">Pulse bruchid</name>
    <dbReference type="NCBI Taxonomy" id="64391"/>
    <lineage>
        <taxon>Eukaryota</taxon>
        <taxon>Metazoa</taxon>
        <taxon>Ecdysozoa</taxon>
        <taxon>Arthropoda</taxon>
        <taxon>Hexapoda</taxon>
        <taxon>Insecta</taxon>
        <taxon>Pterygota</taxon>
        <taxon>Neoptera</taxon>
        <taxon>Endopterygota</taxon>
        <taxon>Coleoptera</taxon>
        <taxon>Polyphaga</taxon>
        <taxon>Cucujiformia</taxon>
        <taxon>Chrysomeloidea</taxon>
        <taxon>Chrysomelidae</taxon>
        <taxon>Bruchinae</taxon>
        <taxon>Bruchini</taxon>
        <taxon>Callosobruchus</taxon>
    </lineage>
</organism>
<keyword evidence="2" id="KW-0812">Transmembrane</keyword>
<keyword evidence="4" id="KW-1185">Reference proteome</keyword>
<evidence type="ECO:0000313" key="4">
    <source>
        <dbReference type="Proteomes" id="UP000410492"/>
    </source>
</evidence>
<sequence>MTFCKSYINYVYGIRITLLPSTAFAISASLNLITIRLYMHFSLKQLLQNYVFSSIVAHRDYIIYYFIMESCQAEPNKKVLDNEPADNDLTTEMSSDEEQSSWMFLRHI</sequence>
<dbReference type="Proteomes" id="UP000410492">
    <property type="component" value="Unassembled WGS sequence"/>
</dbReference>
<keyword evidence="2" id="KW-1133">Transmembrane helix</keyword>
<dbReference type="AlphaFoldDB" id="A0A653DMJ8"/>
<evidence type="ECO:0000313" key="3">
    <source>
        <dbReference type="EMBL" id="VEN61057.1"/>
    </source>
</evidence>
<reference evidence="3 4" key="1">
    <citation type="submission" date="2019-01" db="EMBL/GenBank/DDBJ databases">
        <authorList>
            <person name="Sayadi A."/>
        </authorList>
    </citation>
    <scope>NUCLEOTIDE SEQUENCE [LARGE SCALE GENOMIC DNA]</scope>
</reference>
<feature type="region of interest" description="Disordered" evidence="1">
    <location>
        <begin position="81"/>
        <end position="102"/>
    </location>
</feature>
<protein>
    <submittedName>
        <fullName evidence="3">Uncharacterized protein</fullName>
    </submittedName>
</protein>
<evidence type="ECO:0000256" key="2">
    <source>
        <dbReference type="SAM" id="Phobius"/>
    </source>
</evidence>